<keyword evidence="4 7" id="KW-0812">Transmembrane</keyword>
<reference evidence="10" key="2">
    <citation type="journal article" date="2021" name="PeerJ">
        <title>Extensive microbial diversity within the chicken gut microbiome revealed by metagenomics and culture.</title>
        <authorList>
            <person name="Gilroy R."/>
            <person name="Ravi A."/>
            <person name="Getino M."/>
            <person name="Pursley I."/>
            <person name="Horton D.L."/>
            <person name="Alikhan N.F."/>
            <person name="Baker D."/>
            <person name="Gharbi K."/>
            <person name="Hall N."/>
            <person name="Watson M."/>
            <person name="Adriaenssens E.M."/>
            <person name="Foster-Nyarko E."/>
            <person name="Jarju S."/>
            <person name="Secka A."/>
            <person name="Antonio M."/>
            <person name="Oren A."/>
            <person name="Chaudhuri R.R."/>
            <person name="La Ragione R."/>
            <person name="Hildebrand F."/>
            <person name="Pallen M.J."/>
        </authorList>
    </citation>
    <scope>NUCLEOTIDE SEQUENCE</scope>
    <source>
        <strain evidence="10">ChiSxjej2B14-6234</strain>
    </source>
</reference>
<evidence type="ECO:0000256" key="6">
    <source>
        <dbReference type="ARBA" id="ARBA00023136"/>
    </source>
</evidence>
<feature type="transmembrane region" description="Helical" evidence="8">
    <location>
        <begin position="381"/>
        <end position="400"/>
    </location>
</feature>
<feature type="transmembrane region" description="Helical" evidence="8">
    <location>
        <begin position="252"/>
        <end position="273"/>
    </location>
</feature>
<comment type="caution">
    <text evidence="10">The sequence shown here is derived from an EMBL/GenBank/DDBJ whole genome shotgun (WGS) entry which is preliminary data.</text>
</comment>
<feature type="transmembrane region" description="Helical" evidence="8">
    <location>
        <begin position="168"/>
        <end position="189"/>
    </location>
</feature>
<evidence type="ECO:0000256" key="8">
    <source>
        <dbReference type="SAM" id="Phobius"/>
    </source>
</evidence>
<evidence type="ECO:0000256" key="7">
    <source>
        <dbReference type="RuleBase" id="RU000320"/>
    </source>
</evidence>
<reference evidence="10" key="1">
    <citation type="submission" date="2020-10" db="EMBL/GenBank/DDBJ databases">
        <authorList>
            <person name="Gilroy R."/>
        </authorList>
    </citation>
    <scope>NUCLEOTIDE SEQUENCE</scope>
    <source>
        <strain evidence="10">ChiSxjej2B14-6234</strain>
    </source>
</reference>
<feature type="transmembrane region" description="Helical" evidence="8">
    <location>
        <begin position="76"/>
        <end position="100"/>
    </location>
</feature>
<dbReference type="AlphaFoldDB" id="A0A9D0Z910"/>
<evidence type="ECO:0000259" key="9">
    <source>
        <dbReference type="Pfam" id="PF00361"/>
    </source>
</evidence>
<feature type="transmembrane region" description="Helical" evidence="8">
    <location>
        <begin position="34"/>
        <end position="56"/>
    </location>
</feature>
<comment type="subcellular location">
    <subcellularLocation>
        <location evidence="1">Cell membrane</location>
        <topology evidence="1">Multi-pass membrane protein</topology>
    </subcellularLocation>
    <subcellularLocation>
        <location evidence="7">Membrane</location>
        <topology evidence="7">Multi-pass membrane protein</topology>
    </subcellularLocation>
</comment>
<feature type="transmembrane region" description="Helical" evidence="8">
    <location>
        <begin position="459"/>
        <end position="479"/>
    </location>
</feature>
<evidence type="ECO:0000313" key="11">
    <source>
        <dbReference type="Proteomes" id="UP000886887"/>
    </source>
</evidence>
<protein>
    <submittedName>
        <fullName evidence="10">Sodium:proton antiporter</fullName>
    </submittedName>
</protein>
<dbReference type="PANTHER" id="PTHR42703:SF1">
    <property type="entry name" value="NA(+)_H(+) ANTIPORTER SUBUNIT D1"/>
    <property type="match status" value="1"/>
</dbReference>
<keyword evidence="5 8" id="KW-1133">Transmembrane helix</keyword>
<organism evidence="10 11">
    <name type="scientific">Candidatus Onthenecus intestinigallinarum</name>
    <dbReference type="NCBI Taxonomy" id="2840875"/>
    <lineage>
        <taxon>Bacteria</taxon>
        <taxon>Bacillati</taxon>
        <taxon>Bacillota</taxon>
        <taxon>Clostridia</taxon>
        <taxon>Eubacteriales</taxon>
        <taxon>Candidatus Onthenecus</taxon>
    </lineage>
</organism>
<dbReference type="InterPro" id="IPR050586">
    <property type="entry name" value="CPA3_Na-H_Antiporter_D"/>
</dbReference>
<keyword evidence="6 8" id="KW-0472">Membrane</keyword>
<evidence type="ECO:0000256" key="3">
    <source>
        <dbReference type="ARBA" id="ARBA00022475"/>
    </source>
</evidence>
<dbReference type="GO" id="GO:0005886">
    <property type="term" value="C:plasma membrane"/>
    <property type="evidence" value="ECO:0007669"/>
    <property type="project" value="UniProtKB-SubCell"/>
</dbReference>
<dbReference type="InterPro" id="IPR001750">
    <property type="entry name" value="ND/Mrp_TM"/>
</dbReference>
<dbReference type="PRINTS" id="PR01434">
    <property type="entry name" value="NADHDHGNASE5"/>
</dbReference>
<evidence type="ECO:0000256" key="4">
    <source>
        <dbReference type="ARBA" id="ARBA00022692"/>
    </source>
</evidence>
<dbReference type="PANTHER" id="PTHR42703">
    <property type="entry name" value="NADH DEHYDROGENASE"/>
    <property type="match status" value="1"/>
</dbReference>
<feature type="transmembrane region" description="Helical" evidence="8">
    <location>
        <begin position="137"/>
        <end position="156"/>
    </location>
</feature>
<dbReference type="EMBL" id="DVFJ01000009">
    <property type="protein sequence ID" value="HIQ71214.1"/>
    <property type="molecule type" value="Genomic_DNA"/>
</dbReference>
<feature type="transmembrane region" description="Helical" evidence="8">
    <location>
        <begin position="209"/>
        <end position="231"/>
    </location>
</feature>
<proteinExistence type="inferred from homology"/>
<comment type="similarity">
    <text evidence="2">Belongs to the CPA3 antiporters (TC 2.A.63) subunit D family.</text>
</comment>
<name>A0A9D0Z910_9FIRM</name>
<feature type="transmembrane region" description="Helical" evidence="8">
    <location>
        <begin position="6"/>
        <end position="27"/>
    </location>
</feature>
<feature type="domain" description="NADH:quinone oxidoreductase/Mrp antiporter transmembrane" evidence="9">
    <location>
        <begin position="132"/>
        <end position="426"/>
    </location>
</feature>
<sequence length="498" mass="53776">MELWQNIPFFSILLSLASASFTSIMPARAARRTAIVVTSAVLCMSAALIGFTTAYGGSYTFMMGHFPAPWGNEIRAGVLEAVTAFAFSLIMLISLLGGLTKIEEHVENGKQNLYFIMCELLLTALLAQVYTNDLFTAYVFVEIMTIAACSLITSRIKGRTLFAATRYMIMNLLGSGLFLLGLTLLYDLTGHLLMEDIREQVTMLAQTGLYHQPLTVVIALMCIGLAIKSALFPFHTWLPDAYGYSTPASSAMLSSLVSKGYIFLLIKIIYRVIGLDVIRDSGIDNVLLIFALVGIVMGSVSAIRERDIRRMVSYSSVAQIGYIFMGIGLGTEAGLVAALFHIIAHAAAKSMLFLSTSGLCEVSGERRLFRDLRGSAYRNPIAGIAFVVGAFSMVGIPFMGGFMSKLCFASAAMEVGGERMLLVLLVLAISTALNTLYFLRTVITIYRPTIREYPEAAGFHPRASFAVAMVAAIALNVALGVCSQPVLNAIAAGLTCFG</sequence>
<dbReference type="Proteomes" id="UP000886887">
    <property type="component" value="Unassembled WGS sequence"/>
</dbReference>
<feature type="transmembrane region" description="Helical" evidence="8">
    <location>
        <begin position="112"/>
        <end position="131"/>
    </location>
</feature>
<feature type="transmembrane region" description="Helical" evidence="8">
    <location>
        <begin position="420"/>
        <end position="439"/>
    </location>
</feature>
<feature type="transmembrane region" description="Helical" evidence="8">
    <location>
        <begin position="285"/>
        <end position="304"/>
    </location>
</feature>
<keyword evidence="3" id="KW-1003">Cell membrane</keyword>
<evidence type="ECO:0000313" key="10">
    <source>
        <dbReference type="EMBL" id="HIQ71214.1"/>
    </source>
</evidence>
<evidence type="ECO:0000256" key="5">
    <source>
        <dbReference type="ARBA" id="ARBA00022989"/>
    </source>
</evidence>
<dbReference type="Pfam" id="PF00361">
    <property type="entry name" value="Proton_antipo_M"/>
    <property type="match status" value="1"/>
</dbReference>
<accession>A0A9D0Z910</accession>
<evidence type="ECO:0000256" key="1">
    <source>
        <dbReference type="ARBA" id="ARBA00004651"/>
    </source>
</evidence>
<gene>
    <name evidence="10" type="ORF">IAB73_03265</name>
</gene>
<evidence type="ECO:0000256" key="2">
    <source>
        <dbReference type="ARBA" id="ARBA00005346"/>
    </source>
</evidence>